<proteinExistence type="predicted"/>
<feature type="compositionally biased region" description="Basic residues" evidence="1">
    <location>
        <begin position="72"/>
        <end position="90"/>
    </location>
</feature>
<feature type="region of interest" description="Disordered" evidence="1">
    <location>
        <begin position="1"/>
        <end position="22"/>
    </location>
</feature>
<evidence type="ECO:0000256" key="1">
    <source>
        <dbReference type="SAM" id="MobiDB-lite"/>
    </source>
</evidence>
<dbReference type="AlphaFoldDB" id="A0A1H1FT22"/>
<dbReference type="Proteomes" id="UP000199289">
    <property type="component" value="Unassembled WGS sequence"/>
</dbReference>
<gene>
    <name evidence="2" type="ORF">SAMN05216278_3378</name>
</gene>
<feature type="region of interest" description="Disordered" evidence="1">
    <location>
        <begin position="72"/>
        <end position="110"/>
    </location>
</feature>
<protein>
    <submittedName>
        <fullName evidence="2">Uncharacterized protein</fullName>
    </submittedName>
</protein>
<feature type="compositionally biased region" description="Low complexity" evidence="1">
    <location>
        <begin position="91"/>
        <end position="102"/>
    </location>
</feature>
<sequence>MLTGAYAPSTAGDRSDASSTARRFPVEEFPRLVGADETRLARQFAAYRRLGVVLLGEGPRVRVRRWCRRRRPRTPRGRRGRERRRGRRSPGRSGTGRPPGCRASRGRPRRGAEAVLRPFDRTCLRFFPSWVGVRGRGGKRVSRINRRGGSDEPRSVVGVGLHRGLRVGVGGVEHHFAAVLGASVDCVDESLDRHAL</sequence>
<evidence type="ECO:0000313" key="2">
    <source>
        <dbReference type="EMBL" id="SDR03676.1"/>
    </source>
</evidence>
<accession>A0A1H1FT22</accession>
<organism evidence="2 3">
    <name type="scientific">Halopelagius longus</name>
    <dbReference type="NCBI Taxonomy" id="1236180"/>
    <lineage>
        <taxon>Archaea</taxon>
        <taxon>Methanobacteriati</taxon>
        <taxon>Methanobacteriota</taxon>
        <taxon>Stenosarchaea group</taxon>
        <taxon>Halobacteria</taxon>
        <taxon>Halobacteriales</taxon>
        <taxon>Haloferacaceae</taxon>
    </lineage>
</organism>
<name>A0A1H1FT22_9EURY</name>
<evidence type="ECO:0000313" key="3">
    <source>
        <dbReference type="Proteomes" id="UP000199289"/>
    </source>
</evidence>
<dbReference type="EMBL" id="FNKQ01000004">
    <property type="protein sequence ID" value="SDR03676.1"/>
    <property type="molecule type" value="Genomic_DNA"/>
</dbReference>
<reference evidence="3" key="1">
    <citation type="submission" date="2016-10" db="EMBL/GenBank/DDBJ databases">
        <authorList>
            <person name="Varghese N."/>
            <person name="Submissions S."/>
        </authorList>
    </citation>
    <scope>NUCLEOTIDE SEQUENCE [LARGE SCALE GENOMIC DNA]</scope>
    <source>
        <strain evidence="3">CGMCC 1.12397</strain>
    </source>
</reference>